<dbReference type="KEGG" id="ssyi:EKG83_27145"/>
<organism evidence="2 3">
    <name type="scientific">Saccharothrix syringae</name>
    <name type="common">Nocardiopsis syringae</name>
    <dbReference type="NCBI Taxonomy" id="103733"/>
    <lineage>
        <taxon>Bacteria</taxon>
        <taxon>Bacillati</taxon>
        <taxon>Actinomycetota</taxon>
        <taxon>Actinomycetes</taxon>
        <taxon>Pseudonocardiales</taxon>
        <taxon>Pseudonocardiaceae</taxon>
        <taxon>Saccharothrix</taxon>
    </lineage>
</organism>
<evidence type="ECO:0000313" key="3">
    <source>
        <dbReference type="Proteomes" id="UP000325787"/>
    </source>
</evidence>
<reference evidence="3" key="1">
    <citation type="journal article" date="2021" name="Curr. Microbiol.">
        <title>Complete genome of nocamycin-producing strain Saccharothrix syringae NRRL B-16468 reveals the biosynthetic potential for secondary metabolites.</title>
        <authorList>
            <person name="Mo X."/>
            <person name="Yang S."/>
        </authorList>
    </citation>
    <scope>NUCLEOTIDE SEQUENCE [LARGE SCALE GENOMIC DNA]</scope>
    <source>
        <strain evidence="3">ATCC 51364 / DSM 43886 / JCM 6844 / KCTC 9398 / NBRC 14523 / NRRL B-16468 / INA 2240</strain>
    </source>
</reference>
<dbReference type="AlphaFoldDB" id="A0A5Q0H314"/>
<name>A0A5Q0H314_SACSY</name>
<proteinExistence type="predicted"/>
<dbReference type="OrthoDB" id="3206999at2"/>
<protein>
    <submittedName>
        <fullName evidence="2">CHAT domain-containing protein</fullName>
    </submittedName>
</protein>
<dbReference type="Pfam" id="PF12770">
    <property type="entry name" value="CHAT"/>
    <property type="match status" value="1"/>
</dbReference>
<evidence type="ECO:0000313" key="2">
    <source>
        <dbReference type="EMBL" id="QFZ20596.1"/>
    </source>
</evidence>
<feature type="domain" description="CHAT" evidence="1">
    <location>
        <begin position="151"/>
        <end position="423"/>
    </location>
</feature>
<accession>A0A5Q0H314</accession>
<keyword evidence="3" id="KW-1185">Reference proteome</keyword>
<dbReference type="InterPro" id="IPR024983">
    <property type="entry name" value="CHAT_dom"/>
</dbReference>
<sequence>MAVEVPDESRRLVDRRMALAREWDELVGRVRDIPGFADFLRPPRPAGLLPATRGGPVVAVNVSVTRCDALVVRADGVSDVPLPDLTAADVEHRVRGYLAVSVGVEDAARALASARREVERGEGGRAAVVRYDAAKRGYLAAREAMELGLLKVAAWLWDVVAGPVLAELGFTEVADVPPRLWWCPTGLLSLLPLHAAGHHVEGRAVLDRVVSSYTPTLRALLDANRPVGDVDRRMLVVALPEREGQPPLPAVNRERDLLTRLFADRTLLEGADATWDAVRAALPGHGWVHFSCHGGQDLARPSSGGLLLHDRVLTVGDIGAARYQGEFVFLSACKTAMGGFRLADEAITLTAALHYTGYRHVVGTLWSVYDTTAATVAESVYTELTASGRFEPERSARALHDAVRAVRAAGGPPSAWMPFTHTGP</sequence>
<evidence type="ECO:0000259" key="1">
    <source>
        <dbReference type="Pfam" id="PF12770"/>
    </source>
</evidence>
<dbReference type="Proteomes" id="UP000325787">
    <property type="component" value="Chromosome"/>
</dbReference>
<gene>
    <name evidence="2" type="ORF">EKG83_27145</name>
</gene>
<dbReference type="RefSeq" id="WP_153278469.1">
    <property type="nucleotide sequence ID" value="NZ_CP034550.1"/>
</dbReference>
<dbReference type="EMBL" id="CP034550">
    <property type="protein sequence ID" value="QFZ20596.1"/>
    <property type="molecule type" value="Genomic_DNA"/>
</dbReference>